<keyword evidence="1" id="KW-0472">Membrane</keyword>
<accession>A0ABV4DB91</accession>
<name>A0ABV4DB91_9LACT</name>
<sequence length="43" mass="4619">MKKASLYLGIAICLLNGYFSNGFLSLLLSIIGIALVMHGADEF</sequence>
<keyword evidence="1" id="KW-0812">Transmembrane</keyword>
<protein>
    <submittedName>
        <fullName evidence="2">Uncharacterized protein</fullName>
    </submittedName>
</protein>
<dbReference type="RefSeq" id="WP_369918110.1">
    <property type="nucleotide sequence ID" value="NZ_JBCLSQ010000010.1"/>
</dbReference>
<gene>
    <name evidence="2" type="ORF">AALM99_05330</name>
</gene>
<dbReference type="Proteomes" id="UP001565242">
    <property type="component" value="Unassembled WGS sequence"/>
</dbReference>
<evidence type="ECO:0000256" key="1">
    <source>
        <dbReference type="SAM" id="Phobius"/>
    </source>
</evidence>
<evidence type="ECO:0000313" key="3">
    <source>
        <dbReference type="Proteomes" id="UP001565242"/>
    </source>
</evidence>
<keyword evidence="3" id="KW-1185">Reference proteome</keyword>
<comment type="caution">
    <text evidence="2">The sequence shown here is derived from an EMBL/GenBank/DDBJ whole genome shotgun (WGS) entry which is preliminary data.</text>
</comment>
<organism evidence="2 3">
    <name type="scientific">Lactococcus muris</name>
    <dbReference type="NCBI Taxonomy" id="2941330"/>
    <lineage>
        <taxon>Bacteria</taxon>
        <taxon>Bacillati</taxon>
        <taxon>Bacillota</taxon>
        <taxon>Bacilli</taxon>
        <taxon>Lactobacillales</taxon>
        <taxon>Streptococcaceae</taxon>
        <taxon>Lactococcus</taxon>
    </lineage>
</organism>
<proteinExistence type="predicted"/>
<keyword evidence="1" id="KW-1133">Transmembrane helix</keyword>
<reference evidence="2 3" key="1">
    <citation type="submission" date="2024-03" db="EMBL/GenBank/DDBJ databases">
        <title>Mouse gut bacterial collection (mGBC) of GemPharmatech.</title>
        <authorList>
            <person name="He Y."/>
            <person name="Dong L."/>
            <person name="Wu D."/>
            <person name="Gao X."/>
            <person name="Lin Z."/>
        </authorList>
    </citation>
    <scope>NUCLEOTIDE SEQUENCE [LARGE SCALE GENOMIC DNA]</scope>
    <source>
        <strain evidence="2 3">20-218</strain>
    </source>
</reference>
<feature type="transmembrane region" description="Helical" evidence="1">
    <location>
        <begin position="7"/>
        <end position="37"/>
    </location>
</feature>
<dbReference type="EMBL" id="JBCLSQ010000010">
    <property type="protein sequence ID" value="MEY8537863.1"/>
    <property type="molecule type" value="Genomic_DNA"/>
</dbReference>
<evidence type="ECO:0000313" key="2">
    <source>
        <dbReference type="EMBL" id="MEY8537863.1"/>
    </source>
</evidence>